<dbReference type="SUPFAM" id="SSF53822">
    <property type="entry name" value="Periplasmic binding protein-like I"/>
    <property type="match status" value="1"/>
</dbReference>
<feature type="non-terminal residue" evidence="4">
    <location>
        <position position="1"/>
    </location>
</feature>
<protein>
    <recommendedName>
        <fullName evidence="3">Periplasmic binding protein domain-containing protein</fullName>
    </recommendedName>
</protein>
<dbReference type="Pfam" id="PF13407">
    <property type="entry name" value="Peripla_BP_4"/>
    <property type="match status" value="1"/>
</dbReference>
<evidence type="ECO:0000313" key="4">
    <source>
        <dbReference type="EMBL" id="KKL92342.1"/>
    </source>
</evidence>
<dbReference type="GO" id="GO:0030246">
    <property type="term" value="F:carbohydrate binding"/>
    <property type="evidence" value="ECO:0007669"/>
    <property type="project" value="TreeGrafter"/>
</dbReference>
<dbReference type="InterPro" id="IPR025997">
    <property type="entry name" value="SBP_2_dom"/>
</dbReference>
<evidence type="ECO:0000256" key="2">
    <source>
        <dbReference type="ARBA" id="ARBA00007639"/>
    </source>
</evidence>
<name>A0A0F9IZB4_9ZZZZ</name>
<comment type="similarity">
    <text evidence="2">Belongs to the bacterial solute-binding protein 2 family.</text>
</comment>
<gene>
    <name evidence="4" type="ORF">LCGC14_1885680</name>
</gene>
<comment type="caution">
    <text evidence="4">The sequence shown here is derived from an EMBL/GenBank/DDBJ whole genome shotgun (WGS) entry which is preliminary data.</text>
</comment>
<organism evidence="4">
    <name type="scientific">marine sediment metagenome</name>
    <dbReference type="NCBI Taxonomy" id="412755"/>
    <lineage>
        <taxon>unclassified sequences</taxon>
        <taxon>metagenomes</taxon>
        <taxon>ecological metagenomes</taxon>
    </lineage>
</organism>
<dbReference type="PANTHER" id="PTHR30036">
    <property type="entry name" value="D-XYLOSE-BINDING PERIPLASMIC PROTEIN"/>
    <property type="match status" value="1"/>
</dbReference>
<comment type="subcellular location">
    <subcellularLocation>
        <location evidence="1">Cell envelope</location>
    </subcellularLocation>
</comment>
<evidence type="ECO:0000256" key="1">
    <source>
        <dbReference type="ARBA" id="ARBA00004196"/>
    </source>
</evidence>
<proteinExistence type="inferred from homology"/>
<dbReference type="InterPro" id="IPR028082">
    <property type="entry name" value="Peripla_BP_I"/>
</dbReference>
<accession>A0A0F9IZB4</accession>
<dbReference type="GO" id="GO:0030288">
    <property type="term" value="C:outer membrane-bounded periplasmic space"/>
    <property type="evidence" value="ECO:0007669"/>
    <property type="project" value="TreeGrafter"/>
</dbReference>
<reference evidence="4" key="1">
    <citation type="journal article" date="2015" name="Nature">
        <title>Complex archaea that bridge the gap between prokaryotes and eukaryotes.</title>
        <authorList>
            <person name="Spang A."/>
            <person name="Saw J.H."/>
            <person name="Jorgensen S.L."/>
            <person name="Zaremba-Niedzwiedzka K."/>
            <person name="Martijn J."/>
            <person name="Lind A.E."/>
            <person name="van Eijk R."/>
            <person name="Schleper C."/>
            <person name="Guy L."/>
            <person name="Ettema T.J."/>
        </authorList>
    </citation>
    <scope>NUCLEOTIDE SEQUENCE</scope>
</reference>
<dbReference type="AlphaFoldDB" id="A0A0F9IZB4"/>
<dbReference type="Gene3D" id="3.40.50.2300">
    <property type="match status" value="2"/>
</dbReference>
<feature type="domain" description="Periplasmic binding protein" evidence="3">
    <location>
        <begin position="9"/>
        <end position="125"/>
    </location>
</feature>
<dbReference type="InterPro" id="IPR050555">
    <property type="entry name" value="Bact_Solute-Bind_Prot2"/>
</dbReference>
<dbReference type="EMBL" id="LAZR01019493">
    <property type="protein sequence ID" value="KKL92342.1"/>
    <property type="molecule type" value="Genomic_DNA"/>
</dbReference>
<sequence>KDFKKDKIPANPEILRTLIDEAVKAGIPVVTLNTDSPKSRRLCYIGQDPISAGRIAGELMGKFLNGKGKAIVITAFANVLVHKLRIDGFRQELETHFPRIEIDSIHEDHDNSEEAYSITKNITTERGYSGHISNYREWTRRCGQGFKRSTKVRIDQGDLF</sequence>
<evidence type="ECO:0000259" key="3">
    <source>
        <dbReference type="Pfam" id="PF13407"/>
    </source>
</evidence>
<dbReference type="PANTHER" id="PTHR30036:SF7">
    <property type="entry name" value="ABC TRANSPORTER PERIPLASMIC-BINDING PROTEIN YPHF"/>
    <property type="match status" value="1"/>
</dbReference>